<evidence type="ECO:0000256" key="4">
    <source>
        <dbReference type="ARBA" id="ARBA00022475"/>
    </source>
</evidence>
<protein>
    <submittedName>
        <fullName evidence="13">Metal transporter</fullName>
    </submittedName>
</protein>
<dbReference type="GO" id="GO:0050897">
    <property type="term" value="F:cobalt ion binding"/>
    <property type="evidence" value="ECO:0007669"/>
    <property type="project" value="TreeGrafter"/>
</dbReference>
<accession>A0A4Z0M8M8</accession>
<evidence type="ECO:0000256" key="7">
    <source>
        <dbReference type="ARBA" id="ARBA00022989"/>
    </source>
</evidence>
<dbReference type="GO" id="GO:0005886">
    <property type="term" value="C:plasma membrane"/>
    <property type="evidence" value="ECO:0007669"/>
    <property type="project" value="UniProtKB-SubCell"/>
</dbReference>
<keyword evidence="4" id="KW-1003">Cell membrane</keyword>
<reference evidence="13 14" key="1">
    <citation type="submission" date="2019-04" db="EMBL/GenBank/DDBJ databases">
        <title>Taxonomy of novel Haliea sp. from mangrove soil of West Coast of India.</title>
        <authorList>
            <person name="Verma A."/>
            <person name="Kumar P."/>
            <person name="Krishnamurthi S."/>
        </authorList>
    </citation>
    <scope>NUCLEOTIDE SEQUENCE [LARGE SCALE GENOMIC DNA]</scope>
    <source>
        <strain evidence="13 14">SAOS-164</strain>
    </source>
</reference>
<keyword evidence="9 12" id="KW-0472">Membrane</keyword>
<dbReference type="InterPro" id="IPR045861">
    <property type="entry name" value="CorA_cytoplasmic_dom"/>
</dbReference>
<keyword evidence="6" id="KW-0460">Magnesium</keyword>
<feature type="transmembrane region" description="Helical" evidence="12">
    <location>
        <begin position="263"/>
        <end position="283"/>
    </location>
</feature>
<comment type="subcellular location">
    <subcellularLocation>
        <location evidence="1">Cell membrane</location>
        <topology evidence="1">Multi-pass membrane protein</topology>
    </subcellularLocation>
</comment>
<comment type="function">
    <text evidence="11">Mediates influx of magnesium ions. Alternates between open and closed states. Activated by low cytoplasmic Mg(2+) levels. Inactive when cytoplasmic Mg(2+) levels are high.</text>
</comment>
<evidence type="ECO:0000256" key="10">
    <source>
        <dbReference type="ARBA" id="ARBA00034269"/>
    </source>
</evidence>
<evidence type="ECO:0000313" key="13">
    <source>
        <dbReference type="EMBL" id="TGD75834.1"/>
    </source>
</evidence>
<dbReference type="CDD" id="cd12822">
    <property type="entry name" value="TmCorA-like"/>
    <property type="match status" value="1"/>
</dbReference>
<dbReference type="InterPro" id="IPR002523">
    <property type="entry name" value="MgTranspt_CorA/ZnTranspt_ZntB"/>
</dbReference>
<dbReference type="OrthoDB" id="9803416at2"/>
<evidence type="ECO:0000313" key="14">
    <source>
        <dbReference type="Proteomes" id="UP000298050"/>
    </source>
</evidence>
<evidence type="ECO:0000256" key="2">
    <source>
        <dbReference type="ARBA" id="ARBA00009765"/>
    </source>
</evidence>
<dbReference type="PANTHER" id="PTHR46494">
    <property type="entry name" value="CORA FAMILY METAL ION TRANSPORTER (EUROFUNG)"/>
    <property type="match status" value="1"/>
</dbReference>
<dbReference type="InterPro" id="IPR045863">
    <property type="entry name" value="CorA_TM1_TM2"/>
</dbReference>
<keyword evidence="7 12" id="KW-1133">Transmembrane helix</keyword>
<dbReference type="FunFam" id="1.20.58.340:FF:000004">
    <property type="entry name" value="Magnesium transport protein CorA"/>
    <property type="match status" value="1"/>
</dbReference>
<evidence type="ECO:0000256" key="1">
    <source>
        <dbReference type="ARBA" id="ARBA00004651"/>
    </source>
</evidence>
<evidence type="ECO:0000256" key="3">
    <source>
        <dbReference type="ARBA" id="ARBA00022448"/>
    </source>
</evidence>
<dbReference type="GO" id="GO:0015095">
    <property type="term" value="F:magnesium ion transmembrane transporter activity"/>
    <property type="evidence" value="ECO:0007669"/>
    <property type="project" value="TreeGrafter"/>
</dbReference>
<name>A0A4Z0M8M8_9GAMM</name>
<dbReference type="EMBL" id="SRLE01000002">
    <property type="protein sequence ID" value="TGD75834.1"/>
    <property type="molecule type" value="Genomic_DNA"/>
</dbReference>
<organism evidence="13 14">
    <name type="scientific">Mangrovimicrobium sediminis</name>
    <dbReference type="NCBI Taxonomy" id="2562682"/>
    <lineage>
        <taxon>Bacteria</taxon>
        <taxon>Pseudomonadati</taxon>
        <taxon>Pseudomonadota</taxon>
        <taxon>Gammaproteobacteria</taxon>
        <taxon>Cellvibrionales</taxon>
        <taxon>Halieaceae</taxon>
        <taxon>Mangrovimicrobium</taxon>
    </lineage>
</organism>
<gene>
    <name evidence="13" type="ORF">E4634_02910</name>
</gene>
<comment type="similarity">
    <text evidence="2">Belongs to the CorA metal ion transporter (MIT) (TC 1.A.35) family.</text>
</comment>
<proteinExistence type="inferred from homology"/>
<evidence type="ECO:0000256" key="12">
    <source>
        <dbReference type="SAM" id="Phobius"/>
    </source>
</evidence>
<comment type="caution">
    <text evidence="13">The sequence shown here is derived from an EMBL/GenBank/DDBJ whole genome shotgun (WGS) entry which is preliminary data.</text>
</comment>
<dbReference type="AlphaFoldDB" id="A0A4Z0M8M8"/>
<comment type="catalytic activity">
    <reaction evidence="10">
        <text>Mg(2+)(in) = Mg(2+)(out)</text>
        <dbReference type="Rhea" id="RHEA:29827"/>
        <dbReference type="ChEBI" id="CHEBI:18420"/>
    </reaction>
</comment>
<keyword evidence="8" id="KW-0406">Ion transport</keyword>
<dbReference type="GO" id="GO:0015087">
    <property type="term" value="F:cobalt ion transmembrane transporter activity"/>
    <property type="evidence" value="ECO:0007669"/>
    <property type="project" value="TreeGrafter"/>
</dbReference>
<evidence type="ECO:0000256" key="5">
    <source>
        <dbReference type="ARBA" id="ARBA00022692"/>
    </source>
</evidence>
<dbReference type="SUPFAM" id="SSF144083">
    <property type="entry name" value="Magnesium transport protein CorA, transmembrane region"/>
    <property type="match status" value="1"/>
</dbReference>
<dbReference type="Proteomes" id="UP000298050">
    <property type="component" value="Unassembled WGS sequence"/>
</dbReference>
<evidence type="ECO:0000256" key="9">
    <source>
        <dbReference type="ARBA" id="ARBA00023136"/>
    </source>
</evidence>
<dbReference type="Gene3D" id="1.20.58.340">
    <property type="entry name" value="Magnesium transport protein CorA, transmembrane region"/>
    <property type="match status" value="2"/>
</dbReference>
<feature type="transmembrane region" description="Helical" evidence="12">
    <location>
        <begin position="295"/>
        <end position="315"/>
    </location>
</feature>
<dbReference type="Gene3D" id="3.30.460.20">
    <property type="entry name" value="CorA soluble domain-like"/>
    <property type="match status" value="1"/>
</dbReference>
<keyword evidence="3" id="KW-0813">Transport</keyword>
<keyword evidence="5 12" id="KW-0812">Transmembrane</keyword>
<evidence type="ECO:0000256" key="8">
    <source>
        <dbReference type="ARBA" id="ARBA00023065"/>
    </source>
</evidence>
<keyword evidence="14" id="KW-1185">Reference proteome</keyword>
<dbReference type="Pfam" id="PF01544">
    <property type="entry name" value="CorA"/>
    <property type="match status" value="1"/>
</dbReference>
<evidence type="ECO:0000256" key="11">
    <source>
        <dbReference type="ARBA" id="ARBA00045497"/>
    </source>
</evidence>
<sequence length="321" mass="37155">MIRCMLRSEDGGYQLGQEELLGMWRANGGQVWLDIEHGPDQHVHELLESMGCDPLAIQDSFRTRHPPKVEEFDDTTFVLFRGISTLDENLDLEPQQVGIWVGRDFLITLHRGPSVSVGNFWEKESDAGLLAAPNELALHLLHYASGRYLDRLLEFEERLGDLEDGLSGDRSEEEMKALVLFRTRLRRLRRIFSYHKDLAEYIWDPGTEFLGRGEDDSFHLRRDVHDRCERLFSLCSMYYEICGDLIEGHISLSSHKLNQTMKVLTIISAIFVPLTFLAGIYGMNFEYIPELSWRYAYFTLLGVMAVMGTGMLVLFRRIRWL</sequence>
<evidence type="ECO:0000256" key="6">
    <source>
        <dbReference type="ARBA" id="ARBA00022842"/>
    </source>
</evidence>
<dbReference type="GO" id="GO:0000287">
    <property type="term" value="F:magnesium ion binding"/>
    <property type="evidence" value="ECO:0007669"/>
    <property type="project" value="TreeGrafter"/>
</dbReference>
<dbReference type="PANTHER" id="PTHR46494:SF1">
    <property type="entry name" value="CORA FAMILY METAL ION TRANSPORTER (EUROFUNG)"/>
    <property type="match status" value="1"/>
</dbReference>
<dbReference type="SUPFAM" id="SSF143865">
    <property type="entry name" value="CorA soluble domain-like"/>
    <property type="match status" value="1"/>
</dbReference>